<dbReference type="PRINTS" id="PR00412">
    <property type="entry name" value="EPOXHYDRLASE"/>
</dbReference>
<dbReference type="Proteomes" id="UP000267164">
    <property type="component" value="Chromosome"/>
</dbReference>
<dbReference type="PANTHER" id="PTHR46438">
    <property type="entry name" value="ALPHA/BETA-HYDROLASES SUPERFAMILY PROTEIN"/>
    <property type="match status" value="1"/>
</dbReference>
<reference evidence="2 3" key="1">
    <citation type="submission" date="2018-09" db="EMBL/GenBank/DDBJ databases">
        <title>Nocardia yunnanensis sp. nov., an actinomycete isolated from a soil sample.</title>
        <authorList>
            <person name="Zhang J."/>
        </authorList>
    </citation>
    <scope>NUCLEOTIDE SEQUENCE [LARGE SCALE GENOMIC DNA]</scope>
    <source>
        <strain evidence="2 3">CFHS0054</strain>
    </source>
</reference>
<dbReference type="InterPro" id="IPR029058">
    <property type="entry name" value="AB_hydrolase_fold"/>
</dbReference>
<evidence type="ECO:0000259" key="1">
    <source>
        <dbReference type="Pfam" id="PF00561"/>
    </source>
</evidence>
<dbReference type="Pfam" id="PF00561">
    <property type="entry name" value="Abhydrolase_1"/>
    <property type="match status" value="1"/>
</dbReference>
<gene>
    <name evidence="2" type="ORF">D7D52_12890</name>
</gene>
<dbReference type="EMBL" id="CP032568">
    <property type="protein sequence ID" value="AYF74609.1"/>
    <property type="molecule type" value="Genomic_DNA"/>
</dbReference>
<keyword evidence="3" id="KW-1185">Reference proteome</keyword>
<dbReference type="SUPFAM" id="SSF53474">
    <property type="entry name" value="alpha/beta-Hydrolases"/>
    <property type="match status" value="1"/>
</dbReference>
<dbReference type="AlphaFoldDB" id="A0A386ZDQ6"/>
<evidence type="ECO:0000313" key="2">
    <source>
        <dbReference type="EMBL" id="AYF74609.1"/>
    </source>
</evidence>
<dbReference type="KEGG" id="nyu:D7D52_12890"/>
<name>A0A386ZDQ6_9NOCA</name>
<dbReference type="PRINTS" id="PR00111">
    <property type="entry name" value="ABHYDROLASE"/>
</dbReference>
<feature type="domain" description="AB hydrolase-1" evidence="1">
    <location>
        <begin position="21"/>
        <end position="256"/>
    </location>
</feature>
<organism evidence="2 3">
    <name type="scientific">Nocardia yunnanensis</name>
    <dbReference type="NCBI Taxonomy" id="2382165"/>
    <lineage>
        <taxon>Bacteria</taxon>
        <taxon>Bacillati</taxon>
        <taxon>Actinomycetota</taxon>
        <taxon>Actinomycetes</taxon>
        <taxon>Mycobacteriales</taxon>
        <taxon>Nocardiaceae</taxon>
        <taxon>Nocardia</taxon>
    </lineage>
</organism>
<evidence type="ECO:0000313" key="3">
    <source>
        <dbReference type="Proteomes" id="UP000267164"/>
    </source>
</evidence>
<accession>A0A386ZDQ6</accession>
<dbReference type="RefSeq" id="WP_120736528.1">
    <property type="nucleotide sequence ID" value="NZ_CP032568.1"/>
</dbReference>
<keyword evidence="2" id="KW-0378">Hydrolase</keyword>
<dbReference type="GO" id="GO:0016787">
    <property type="term" value="F:hydrolase activity"/>
    <property type="evidence" value="ECO:0007669"/>
    <property type="project" value="UniProtKB-KW"/>
</dbReference>
<protein>
    <submittedName>
        <fullName evidence="2">Alpha/beta hydrolase</fullName>
    </submittedName>
</protein>
<sequence length="279" mass="30743">MEQFIFDGTRLAYVRRGETGPPVVLLHSAGSSHLIWTPLMAALARDYRCYAVDLPGYGASDRPADGYTLERYTELICAFVMQHGLTDAALVGNCVGSAISLTLARRYPELFRAVVAINPLTESTAMQGDWRQAARLVRTVPDGAARALSGWHTPRWVARGTARSWFTTRRAYRECPYVAPLSSGFPARALVYLVRDLSSFAALDDWPDRTDLPPTCVIWGNQNRVLSATAGRTLNATLRPDRAEYLDACGHVPMLEQAPAVTAIITDFLSTHLPAEHTH</sequence>
<dbReference type="PANTHER" id="PTHR46438:SF11">
    <property type="entry name" value="LIPASE-RELATED"/>
    <property type="match status" value="1"/>
</dbReference>
<dbReference type="InterPro" id="IPR000073">
    <property type="entry name" value="AB_hydrolase_1"/>
</dbReference>
<dbReference type="OrthoDB" id="27092at2"/>
<dbReference type="InterPro" id="IPR000639">
    <property type="entry name" value="Epox_hydrolase-like"/>
</dbReference>
<dbReference type="Gene3D" id="3.40.50.1820">
    <property type="entry name" value="alpha/beta hydrolase"/>
    <property type="match status" value="1"/>
</dbReference>
<proteinExistence type="predicted"/>